<dbReference type="Proteomes" id="UP000296144">
    <property type="component" value="Unassembled WGS sequence"/>
</dbReference>
<evidence type="ECO:0000256" key="5">
    <source>
        <dbReference type="ARBA" id="ARBA00022679"/>
    </source>
</evidence>
<comment type="caution">
    <text evidence="11">The sequence shown here is derived from an EMBL/GenBank/DDBJ whole genome shotgun (WGS) entry which is preliminary data.</text>
</comment>
<evidence type="ECO:0000256" key="6">
    <source>
        <dbReference type="ARBA" id="ARBA00022723"/>
    </source>
</evidence>
<reference evidence="11 12" key="1">
    <citation type="journal article" date="2018" name="Genome Biol. Evol.">
        <title>Cladogenesis and Genomic Streamlining in Extracellular Endosymbionts of Tropical Stink Bugs.</title>
        <authorList>
            <person name="Otero-Bravo A."/>
            <person name="Goffredi S."/>
            <person name="Sabree Z.L."/>
        </authorList>
    </citation>
    <scope>NUCLEOTIDE SEQUENCE [LARGE SCALE GENOMIC DNA]</scope>
    <source>
        <strain evidence="11 12">SoEL</strain>
    </source>
</reference>
<evidence type="ECO:0000256" key="4">
    <source>
        <dbReference type="ARBA" id="ARBA00012458"/>
    </source>
</evidence>
<gene>
    <name evidence="11" type="primary">folP</name>
    <name evidence="11" type="ORF">CRV10_01755</name>
</gene>
<dbReference type="OrthoDB" id="9811744at2"/>
<dbReference type="GO" id="GO:0046654">
    <property type="term" value="P:tetrahydrofolate biosynthetic process"/>
    <property type="evidence" value="ECO:0007669"/>
    <property type="project" value="UniProtKB-UniPathway"/>
</dbReference>
<dbReference type="PROSITE" id="PS50972">
    <property type="entry name" value="PTERIN_BINDING"/>
    <property type="match status" value="1"/>
</dbReference>
<evidence type="ECO:0000313" key="11">
    <source>
        <dbReference type="EMBL" id="PPI86552.1"/>
    </source>
</evidence>
<sequence>MKLLSKNSRLILSHNDTIVMGILNITPDSFSDGGKYNILSNALFHVNHMINAGASIIDVGGESTRPGAKNISIGEELERVIPIIEAIKKNFNTWISIDTSKPEVMQEALKAGVHMINDTHSLSKDGALEVAVKANVPVCIMHYPIKLSKYQNIVHLVDSYFSSKIDDYEKAGINRNNIILDPGFGFGKSLMNNYHLLANITKFHHFGLPLLVGISRKSMIGKLLKVSVSDCLTGSIACAVIALMQGVQIIRVHDVKETIGAINIVKTVKECSYG</sequence>
<comment type="pathway">
    <text evidence="3 9">Cofactor biosynthesis; tetrahydrofolate biosynthesis; 7,8-dihydrofolate from 2-amino-4-hydroxy-6-hydroxymethyl-7,8-dihydropteridine diphosphate and 4-aminobenzoate: step 1/2.</text>
</comment>
<dbReference type="InterPro" id="IPR045031">
    <property type="entry name" value="DHP_synth-like"/>
</dbReference>
<comment type="function">
    <text evidence="9">Catalyzes the condensation of para-aminobenzoate (pABA) with 6-hydroxymethyl-7,8-dihydropterin diphosphate (DHPt-PP) to form 7,8-dihydropteroate (H2Pte), the immediate precursor of folate derivatives.</text>
</comment>
<dbReference type="Pfam" id="PF00809">
    <property type="entry name" value="Pterin_bind"/>
    <property type="match status" value="1"/>
</dbReference>
<dbReference type="GO" id="GO:0004156">
    <property type="term" value="F:dihydropteroate synthase activity"/>
    <property type="evidence" value="ECO:0007669"/>
    <property type="project" value="UniProtKB-EC"/>
</dbReference>
<dbReference type="PROSITE" id="PS00792">
    <property type="entry name" value="DHPS_1"/>
    <property type="match status" value="1"/>
</dbReference>
<evidence type="ECO:0000256" key="8">
    <source>
        <dbReference type="ARBA" id="ARBA00022909"/>
    </source>
</evidence>
<dbReference type="InterPro" id="IPR006390">
    <property type="entry name" value="DHP_synth_dom"/>
</dbReference>
<keyword evidence="7 9" id="KW-0460">Magnesium</keyword>
<dbReference type="UniPathway" id="UPA00077">
    <property type="reaction ID" value="UER00156"/>
</dbReference>
<dbReference type="AlphaFoldDB" id="A0A2P5SW55"/>
<dbReference type="PANTHER" id="PTHR20941">
    <property type="entry name" value="FOLATE SYNTHESIS PROTEINS"/>
    <property type="match status" value="1"/>
</dbReference>
<proteinExistence type="inferred from homology"/>
<dbReference type="GO" id="GO:0005829">
    <property type="term" value="C:cytosol"/>
    <property type="evidence" value="ECO:0007669"/>
    <property type="project" value="TreeGrafter"/>
</dbReference>
<dbReference type="PANTHER" id="PTHR20941:SF1">
    <property type="entry name" value="FOLIC ACID SYNTHESIS PROTEIN FOL1"/>
    <property type="match status" value="1"/>
</dbReference>
<keyword evidence="12" id="KW-1185">Reference proteome</keyword>
<dbReference type="GO" id="GO:0046656">
    <property type="term" value="P:folic acid biosynthetic process"/>
    <property type="evidence" value="ECO:0007669"/>
    <property type="project" value="UniProtKB-KW"/>
</dbReference>
<comment type="cofactor">
    <cofactor evidence="2 9">
        <name>Mg(2+)</name>
        <dbReference type="ChEBI" id="CHEBI:18420"/>
    </cofactor>
</comment>
<protein>
    <recommendedName>
        <fullName evidence="4 9">Dihydropteroate synthase</fullName>
        <shortName evidence="9">DHPS</shortName>
        <ecNumber evidence="4 9">2.5.1.15</ecNumber>
    </recommendedName>
    <alternativeName>
        <fullName evidence="9">Dihydropteroate pyrophosphorylase</fullName>
    </alternativeName>
</protein>
<evidence type="ECO:0000313" key="12">
    <source>
        <dbReference type="Proteomes" id="UP000296144"/>
    </source>
</evidence>
<dbReference type="EMBL" id="PDKU01000002">
    <property type="protein sequence ID" value="PPI86552.1"/>
    <property type="molecule type" value="Genomic_DNA"/>
</dbReference>
<evidence type="ECO:0000256" key="1">
    <source>
        <dbReference type="ARBA" id="ARBA00000012"/>
    </source>
</evidence>
<comment type="catalytic activity">
    <reaction evidence="1">
        <text>(7,8-dihydropterin-6-yl)methyl diphosphate + 4-aminobenzoate = 7,8-dihydropteroate + diphosphate</text>
        <dbReference type="Rhea" id="RHEA:19949"/>
        <dbReference type="ChEBI" id="CHEBI:17836"/>
        <dbReference type="ChEBI" id="CHEBI:17839"/>
        <dbReference type="ChEBI" id="CHEBI:33019"/>
        <dbReference type="ChEBI" id="CHEBI:72950"/>
        <dbReference type="EC" id="2.5.1.15"/>
    </reaction>
</comment>
<dbReference type="SUPFAM" id="SSF51717">
    <property type="entry name" value="Dihydropteroate synthetase-like"/>
    <property type="match status" value="1"/>
</dbReference>
<keyword evidence="6 9" id="KW-0479">Metal-binding</keyword>
<evidence type="ECO:0000256" key="2">
    <source>
        <dbReference type="ARBA" id="ARBA00001946"/>
    </source>
</evidence>
<dbReference type="RefSeq" id="WP_136130126.1">
    <property type="nucleotide sequence ID" value="NZ_PDKU01000002.1"/>
</dbReference>
<evidence type="ECO:0000256" key="7">
    <source>
        <dbReference type="ARBA" id="ARBA00022842"/>
    </source>
</evidence>
<evidence type="ECO:0000259" key="10">
    <source>
        <dbReference type="PROSITE" id="PS50972"/>
    </source>
</evidence>
<keyword evidence="8 9" id="KW-0289">Folate biosynthesis</keyword>
<keyword evidence="5 9" id="KW-0808">Transferase</keyword>
<dbReference type="PROSITE" id="PS00793">
    <property type="entry name" value="DHPS_2"/>
    <property type="match status" value="1"/>
</dbReference>
<dbReference type="InterPro" id="IPR011005">
    <property type="entry name" value="Dihydropteroate_synth-like_sf"/>
</dbReference>
<organism evidence="11 12">
    <name type="scientific">Candidatus Pantoea edessiphila</name>
    <dbReference type="NCBI Taxonomy" id="2044610"/>
    <lineage>
        <taxon>Bacteria</taxon>
        <taxon>Pseudomonadati</taxon>
        <taxon>Pseudomonadota</taxon>
        <taxon>Gammaproteobacteria</taxon>
        <taxon>Enterobacterales</taxon>
        <taxon>Erwiniaceae</taxon>
        <taxon>Pantoea</taxon>
    </lineage>
</organism>
<comment type="similarity">
    <text evidence="9">Belongs to the DHPS family.</text>
</comment>
<accession>A0A2P5SW55</accession>
<dbReference type="GO" id="GO:0046872">
    <property type="term" value="F:metal ion binding"/>
    <property type="evidence" value="ECO:0007669"/>
    <property type="project" value="UniProtKB-KW"/>
</dbReference>
<evidence type="ECO:0000256" key="9">
    <source>
        <dbReference type="RuleBase" id="RU361205"/>
    </source>
</evidence>
<dbReference type="Gene3D" id="3.20.20.20">
    <property type="entry name" value="Dihydropteroate synthase-like"/>
    <property type="match status" value="1"/>
</dbReference>
<feature type="domain" description="Pterin-binding" evidence="10">
    <location>
        <begin position="17"/>
        <end position="263"/>
    </location>
</feature>
<dbReference type="EC" id="2.5.1.15" evidence="4 9"/>
<dbReference type="InterPro" id="IPR000489">
    <property type="entry name" value="Pterin-binding_dom"/>
</dbReference>
<name>A0A2P5SW55_9GAMM</name>
<evidence type="ECO:0000256" key="3">
    <source>
        <dbReference type="ARBA" id="ARBA00004763"/>
    </source>
</evidence>
<dbReference type="NCBIfam" id="TIGR01496">
    <property type="entry name" value="DHPS"/>
    <property type="match status" value="1"/>
</dbReference>
<dbReference type="CDD" id="cd00739">
    <property type="entry name" value="DHPS"/>
    <property type="match status" value="1"/>
</dbReference>